<keyword evidence="2" id="KW-1185">Reference proteome</keyword>
<dbReference type="EMBL" id="BKAQ01000014">
    <property type="protein sequence ID" value="GEP82548.1"/>
    <property type="molecule type" value="Genomic_DNA"/>
</dbReference>
<accession>A0ABQ0XM96</accession>
<dbReference type="RefSeq" id="WP_103295480.1">
    <property type="nucleotide sequence ID" value="NZ_BKAQ01000014.1"/>
</dbReference>
<dbReference type="Proteomes" id="UP000321040">
    <property type="component" value="Unassembled WGS sequence"/>
</dbReference>
<evidence type="ECO:0008006" key="3">
    <source>
        <dbReference type="Google" id="ProtNLM"/>
    </source>
</evidence>
<protein>
    <recommendedName>
        <fullName evidence="3">Phage protein</fullName>
    </recommendedName>
</protein>
<reference evidence="1 2" key="1">
    <citation type="submission" date="2019-07" db="EMBL/GenBank/DDBJ databases">
        <title>Whole genome shotgun sequence of Staphylococcus kloosii NBRC 109624.</title>
        <authorList>
            <person name="Hosoyama A."/>
            <person name="Uohara A."/>
            <person name="Ohji S."/>
            <person name="Ichikawa N."/>
        </authorList>
    </citation>
    <scope>NUCLEOTIDE SEQUENCE [LARGE SCALE GENOMIC DNA]</scope>
    <source>
        <strain evidence="1 2">NBRC 109624</strain>
    </source>
</reference>
<dbReference type="GeneID" id="69904978"/>
<evidence type="ECO:0000313" key="2">
    <source>
        <dbReference type="Proteomes" id="UP000321040"/>
    </source>
</evidence>
<evidence type="ECO:0000313" key="1">
    <source>
        <dbReference type="EMBL" id="GEP82548.1"/>
    </source>
</evidence>
<sequence>MQNTDDKVLTVEAEIMLKESKMQGDKQQALLGVLEKYGLSKVEAMKALLELTRIIEDVED</sequence>
<gene>
    <name evidence="1" type="ORF">SKL01_17260</name>
</gene>
<organism evidence="1 2">
    <name type="scientific">Staphylococcus kloosii</name>
    <dbReference type="NCBI Taxonomy" id="29384"/>
    <lineage>
        <taxon>Bacteria</taxon>
        <taxon>Bacillati</taxon>
        <taxon>Bacillota</taxon>
        <taxon>Bacilli</taxon>
        <taxon>Bacillales</taxon>
        <taxon>Staphylococcaceae</taxon>
        <taxon>Staphylococcus</taxon>
    </lineage>
</organism>
<proteinExistence type="predicted"/>
<name>A0ABQ0XM96_9STAP</name>
<comment type="caution">
    <text evidence="1">The sequence shown here is derived from an EMBL/GenBank/DDBJ whole genome shotgun (WGS) entry which is preliminary data.</text>
</comment>